<keyword evidence="7" id="KW-1185">Reference proteome</keyword>
<dbReference type="OrthoDB" id="2142040at2759"/>
<organism evidence="6 7">
    <name type="scientific">Trichomalopsis sarcophagae</name>
    <dbReference type="NCBI Taxonomy" id="543379"/>
    <lineage>
        <taxon>Eukaryota</taxon>
        <taxon>Metazoa</taxon>
        <taxon>Ecdysozoa</taxon>
        <taxon>Arthropoda</taxon>
        <taxon>Hexapoda</taxon>
        <taxon>Insecta</taxon>
        <taxon>Pterygota</taxon>
        <taxon>Neoptera</taxon>
        <taxon>Endopterygota</taxon>
        <taxon>Hymenoptera</taxon>
        <taxon>Apocrita</taxon>
        <taxon>Proctotrupomorpha</taxon>
        <taxon>Chalcidoidea</taxon>
        <taxon>Pteromalidae</taxon>
        <taxon>Pteromalinae</taxon>
        <taxon>Trichomalopsis</taxon>
    </lineage>
</organism>
<evidence type="ECO:0000259" key="5">
    <source>
        <dbReference type="PROSITE" id="PS51800"/>
    </source>
</evidence>
<evidence type="ECO:0000256" key="4">
    <source>
        <dbReference type="SAM" id="MobiDB-lite"/>
    </source>
</evidence>
<dbReference type="Pfam" id="PF12248">
    <property type="entry name" value="Methyltransf_FA"/>
    <property type="match status" value="1"/>
</dbReference>
<dbReference type="PROSITE" id="PS51800">
    <property type="entry name" value="ZF_CHHC_U11_48K"/>
    <property type="match status" value="2"/>
</dbReference>
<accession>A0A232F108</accession>
<gene>
    <name evidence="6" type="ORF">TSAR_001582</name>
</gene>
<dbReference type="PANTHER" id="PTHR31649">
    <property type="entry name" value="AGAP009604-PA"/>
    <property type="match status" value="1"/>
</dbReference>
<dbReference type="STRING" id="543379.A0A232F108"/>
<dbReference type="Pfam" id="PF11901">
    <property type="entry name" value="DM9"/>
    <property type="match status" value="1"/>
</dbReference>
<feature type="region of interest" description="Disordered" evidence="4">
    <location>
        <begin position="567"/>
        <end position="606"/>
    </location>
</feature>
<reference evidence="6 7" key="1">
    <citation type="journal article" date="2017" name="Curr. Biol.">
        <title>The Evolution of Venom by Co-option of Single-Copy Genes.</title>
        <authorList>
            <person name="Martinson E.O."/>
            <person name="Mrinalini"/>
            <person name="Kelkar Y.D."/>
            <person name="Chang C.H."/>
            <person name="Werren J.H."/>
        </authorList>
    </citation>
    <scope>NUCLEOTIDE SEQUENCE [LARGE SCALE GENOMIC DNA]</scope>
    <source>
        <strain evidence="6 7">Alberta</strain>
        <tissue evidence="6">Whole body</tissue>
    </source>
</reference>
<dbReference type="EMBL" id="NNAY01001291">
    <property type="protein sequence ID" value="OXU24466.1"/>
    <property type="molecule type" value="Genomic_DNA"/>
</dbReference>
<keyword evidence="3" id="KW-0862">Zinc</keyword>
<dbReference type="InterPro" id="IPR022041">
    <property type="entry name" value="Methyltransf_FA"/>
</dbReference>
<dbReference type="Proteomes" id="UP000215335">
    <property type="component" value="Unassembled WGS sequence"/>
</dbReference>
<dbReference type="AlphaFoldDB" id="A0A232F108"/>
<proteinExistence type="predicted"/>
<protein>
    <recommendedName>
        <fullName evidence="5">CHHC U11-48K-type domain-containing protein</fullName>
    </recommendedName>
</protein>
<feature type="domain" description="CHHC U11-48K-type" evidence="5">
    <location>
        <begin position="420"/>
        <end position="447"/>
    </location>
</feature>
<dbReference type="SMART" id="SM00696">
    <property type="entry name" value="DM9"/>
    <property type="match status" value="2"/>
</dbReference>
<keyword evidence="1" id="KW-0479">Metal-binding</keyword>
<feature type="domain" description="CHHC U11-48K-type" evidence="5">
    <location>
        <begin position="387"/>
        <end position="414"/>
    </location>
</feature>
<sequence>MPMTLEASSVRGKIRMLLSATATLTTEDKLEYQWYPINGSQIQFRIKAPHDAHIALTTGPFEGDPMWEVFIGGWKNTKSVIRKNRTKPDVSEVATPDILTGDEFRGFWIRWNGGYLTAGKEGEQEPFISYVDPEPFSVTYFGVCTGWGASGEWLVEDTSSNSVQPSAPADYQLGSVCWCDAASGALPPGAVVGGEDDEPLYVGRANHEGALIPGKVKPSHGVCYIAWGGEEHAKPEYQVLCGCNPIWVPVSGGNLPPNAIPAGQTEDGEPLFVGRVNHEASLTPGKVHPSHECLYIPYGGEELSFKDYESQVLRCLFTCVENSLLLSSLWRYKAKLRPEYDKILKIEILRSLYTTIHLMSNEANRLPPHHNKTHVRGISIVMLVDPIETCPYNVVHRVRKSCMPYHLRKCLQNPDNQKKLQTCPFDARHHVHPLEYQCHIANCPARESVIQYKLINYDDQAYNNILPIETESIACSDENWDAEPEVKSYNPEKIIQNRAIVRQSIGLTKSKKREFKYNERRRIQQLEANNESQAKITAQVPEEYDNNNEYKPLRRPKKLSDTLNSSALSLNNSIGPAAGEKSTQQKKSMHENQAKANTSEELNLINEREEKIPGKAQKENATGNVMNIFDIEHKPLRRPKMLSNDTLNMTALSLNCSVSSIASEKSTLQNKPTSANASALGALPKYTQKANTSAPSSYAAALSRNASKKSDNFNPISENERYEYNKENTINNSSFWGQNSLSKKMSKTVEGIIKDDEAHEKKTEPLNQQMAELSIFKKNSKADKKIVKSASNFPASK</sequence>
<evidence type="ECO:0000313" key="7">
    <source>
        <dbReference type="Proteomes" id="UP000215335"/>
    </source>
</evidence>
<dbReference type="GO" id="GO:0008270">
    <property type="term" value="F:zinc ion binding"/>
    <property type="evidence" value="ECO:0007669"/>
    <property type="project" value="UniProtKB-KW"/>
</dbReference>
<keyword evidence="2" id="KW-0863">Zinc-finger</keyword>
<evidence type="ECO:0000256" key="2">
    <source>
        <dbReference type="ARBA" id="ARBA00022771"/>
    </source>
</evidence>
<dbReference type="Pfam" id="PF05253">
    <property type="entry name" value="zf-U11-48K"/>
    <property type="match status" value="1"/>
</dbReference>
<evidence type="ECO:0000256" key="1">
    <source>
        <dbReference type="ARBA" id="ARBA00022723"/>
    </source>
</evidence>
<dbReference type="PANTHER" id="PTHR31649:SF1">
    <property type="entry name" value="FARNESOIC ACID O-METHYL TRANSFERASE DOMAIN-CONTAINING PROTEIN"/>
    <property type="match status" value="1"/>
</dbReference>
<name>A0A232F108_9HYME</name>
<evidence type="ECO:0000313" key="6">
    <source>
        <dbReference type="EMBL" id="OXU24466.1"/>
    </source>
</evidence>
<dbReference type="InterPro" id="IPR022776">
    <property type="entry name" value="TRM13/UPF0224_CHHC_Znf_dom"/>
</dbReference>
<evidence type="ECO:0000256" key="3">
    <source>
        <dbReference type="ARBA" id="ARBA00022833"/>
    </source>
</evidence>
<comment type="caution">
    <text evidence="6">The sequence shown here is derived from an EMBL/GenBank/DDBJ whole genome shotgun (WGS) entry which is preliminary data.</text>
</comment>
<dbReference type="InterPro" id="IPR006616">
    <property type="entry name" value="DM9_repeat"/>
</dbReference>